<gene>
    <name evidence="1" type="ORF">PMH09_18690</name>
</gene>
<dbReference type="InterPro" id="IPR035943">
    <property type="entry name" value="XisI-like_sf"/>
</dbReference>
<dbReference type="Proteomes" id="UP001232992">
    <property type="component" value="Unassembled WGS sequence"/>
</dbReference>
<comment type="caution">
    <text evidence="1">The sequence shown here is derived from an EMBL/GenBank/DDBJ whole genome shotgun (WGS) entry which is preliminary data.</text>
</comment>
<dbReference type="InterPro" id="IPR014968">
    <property type="entry name" value="XisI"/>
</dbReference>
<name>A0ABT7C183_9CYAN</name>
<protein>
    <submittedName>
        <fullName evidence="1">Element excision factor XisI family protein</fullName>
    </submittedName>
</protein>
<accession>A0ABT7C183</accession>
<dbReference type="RefSeq" id="WP_283759867.1">
    <property type="nucleotide sequence ID" value="NZ_JAQOSQ010000029.1"/>
</dbReference>
<proteinExistence type="predicted"/>
<reference evidence="1 2" key="1">
    <citation type="submission" date="2023-01" db="EMBL/GenBank/DDBJ databases">
        <title>Novel diversity within Roseofilum (Cyanobacteria; Desertifilaceae) from marine benthic mats with descriptions of four novel species.</title>
        <authorList>
            <person name="Wang Y."/>
            <person name="Berthold D.E."/>
            <person name="Hu J."/>
            <person name="Lefler F.W."/>
            <person name="Laughinghouse H.D. IV."/>
        </authorList>
    </citation>
    <scope>NUCLEOTIDE SEQUENCE [LARGE SCALE GENOMIC DNA]</scope>
    <source>
        <strain evidence="1 2">BLCC-M143</strain>
    </source>
</reference>
<evidence type="ECO:0000313" key="1">
    <source>
        <dbReference type="EMBL" id="MDJ1185220.1"/>
    </source>
</evidence>
<sequence length="113" mass="13510">MESRYRYLNILETIIRDYYNWVNDANNDTDEYCLIIDRERGYFLLHSISWEGDRRYDRTMIFVRLKNDKIWIETDETKRGITPDLLQAGIPNTEIVLGFLPPSKRPLSDFALC</sequence>
<dbReference type="Gene3D" id="3.30.310.110">
    <property type="entry name" value="XisI-like"/>
    <property type="match status" value="1"/>
</dbReference>
<organism evidence="1 2">
    <name type="scientific">Roseofilum casamattae BLCC-M143</name>
    <dbReference type="NCBI Taxonomy" id="3022442"/>
    <lineage>
        <taxon>Bacteria</taxon>
        <taxon>Bacillati</taxon>
        <taxon>Cyanobacteriota</taxon>
        <taxon>Cyanophyceae</taxon>
        <taxon>Desertifilales</taxon>
        <taxon>Desertifilaceae</taxon>
        <taxon>Roseofilum</taxon>
        <taxon>Roseofilum casamattae</taxon>
    </lineage>
</organism>
<keyword evidence="2" id="KW-1185">Reference proteome</keyword>
<evidence type="ECO:0000313" key="2">
    <source>
        <dbReference type="Proteomes" id="UP001232992"/>
    </source>
</evidence>
<dbReference type="Pfam" id="PF08869">
    <property type="entry name" value="XisI"/>
    <property type="match status" value="1"/>
</dbReference>
<dbReference type="EMBL" id="JAQOSQ010000029">
    <property type="protein sequence ID" value="MDJ1185220.1"/>
    <property type="molecule type" value="Genomic_DNA"/>
</dbReference>
<dbReference type="SUPFAM" id="SSF143847">
    <property type="entry name" value="XisI-like"/>
    <property type="match status" value="1"/>
</dbReference>